<proteinExistence type="predicted"/>
<organism evidence="1 2">
    <name type="scientific">Pseudarthrobacter enclensis</name>
    <dbReference type="NCBI Taxonomy" id="993070"/>
    <lineage>
        <taxon>Bacteria</taxon>
        <taxon>Bacillati</taxon>
        <taxon>Actinomycetota</taxon>
        <taxon>Actinomycetes</taxon>
        <taxon>Micrococcales</taxon>
        <taxon>Micrococcaceae</taxon>
        <taxon>Pseudarthrobacter</taxon>
    </lineage>
</organism>
<evidence type="ECO:0000313" key="1">
    <source>
        <dbReference type="EMBL" id="KSU70013.1"/>
    </source>
</evidence>
<evidence type="ECO:0000313" key="2">
    <source>
        <dbReference type="Proteomes" id="UP000053199"/>
    </source>
</evidence>
<name>A0A0V8I5G8_9MICC</name>
<accession>A0A0V8I5G8</accession>
<dbReference type="AlphaFoldDB" id="A0A0V8I5G8"/>
<reference evidence="1 2" key="1">
    <citation type="journal article" date="2014" name="Arch. Microbiol.">
        <title>Arthrobacter enclensis sp. nov., isolated from sediment sample.</title>
        <authorList>
            <person name="Dastager S.G."/>
            <person name="Liu Q."/>
            <person name="Tang S.K."/>
            <person name="Krishnamurthi S."/>
            <person name="Lee J.C."/>
            <person name="Li W.J."/>
        </authorList>
    </citation>
    <scope>NUCLEOTIDE SEQUENCE [LARGE SCALE GENOMIC DNA]</scope>
    <source>
        <strain evidence="1 2">NIO-1008</strain>
    </source>
</reference>
<gene>
    <name evidence="1" type="ORF">AS031_18325</name>
</gene>
<protein>
    <submittedName>
        <fullName evidence="1">Uncharacterized protein</fullName>
    </submittedName>
</protein>
<dbReference type="EMBL" id="LNQM01000011">
    <property type="protein sequence ID" value="KSU70013.1"/>
    <property type="molecule type" value="Genomic_DNA"/>
</dbReference>
<keyword evidence="2" id="KW-1185">Reference proteome</keyword>
<sequence length="59" mass="7087">MLFSRIAIAEVESEFHFFTNPTRLSARAFYDSLPDVTEPRLRYREEPRVACFFNQTEFH</sequence>
<dbReference type="Proteomes" id="UP000053199">
    <property type="component" value="Unassembled WGS sequence"/>
</dbReference>
<comment type="caution">
    <text evidence="1">The sequence shown here is derived from an EMBL/GenBank/DDBJ whole genome shotgun (WGS) entry which is preliminary data.</text>
</comment>